<dbReference type="EMBL" id="JAEPRD010000141">
    <property type="protein sequence ID" value="KAG2196694.1"/>
    <property type="molecule type" value="Genomic_DNA"/>
</dbReference>
<sequence>MYRTGPKFQSSSKKASTTTQCQKCLEHGHWTYECKKERSYKVRPTRTQQLKKPIKLYEPELPKELGEGHGLADRILKKKEKERTGKRKRARSYSSSGSSSSGSSSSSSGSSSGSDSGSSSGSDSDDYSSSSSSSSNSSGGRRRHRATRRRKPSSSSSSDSDSGSDSEVVKKYKETKRRPDCSKQ</sequence>
<feature type="region of interest" description="Disordered" evidence="1">
    <location>
        <begin position="38"/>
        <end position="184"/>
    </location>
</feature>
<reference evidence="2" key="1">
    <citation type="submission" date="2020-12" db="EMBL/GenBank/DDBJ databases">
        <title>Metabolic potential, ecology and presence of endohyphal bacteria is reflected in genomic diversity of Mucoromycotina.</title>
        <authorList>
            <person name="Muszewska A."/>
            <person name="Okrasinska A."/>
            <person name="Steczkiewicz K."/>
            <person name="Drgas O."/>
            <person name="Orlowska M."/>
            <person name="Perlinska-Lenart U."/>
            <person name="Aleksandrzak-Piekarczyk T."/>
            <person name="Szatraj K."/>
            <person name="Zielenkiewicz U."/>
            <person name="Pilsyk S."/>
            <person name="Malc E."/>
            <person name="Mieczkowski P."/>
            <person name="Kruszewska J.S."/>
            <person name="Biernat P."/>
            <person name="Pawlowska J."/>
        </authorList>
    </citation>
    <scope>NUCLEOTIDE SEQUENCE</scope>
    <source>
        <strain evidence="2">WA0000017839</strain>
    </source>
</reference>
<dbReference type="AlphaFoldDB" id="A0A8H7QQ19"/>
<dbReference type="Proteomes" id="UP000603453">
    <property type="component" value="Unassembled WGS sequence"/>
</dbReference>
<evidence type="ECO:0000313" key="2">
    <source>
        <dbReference type="EMBL" id="KAG2196694.1"/>
    </source>
</evidence>
<feature type="compositionally biased region" description="Basic residues" evidence="1">
    <location>
        <begin position="140"/>
        <end position="152"/>
    </location>
</feature>
<comment type="caution">
    <text evidence="2">The sequence shown here is derived from an EMBL/GenBank/DDBJ whole genome shotgun (WGS) entry which is preliminary data.</text>
</comment>
<keyword evidence="3" id="KW-1185">Reference proteome</keyword>
<protein>
    <recommendedName>
        <fullName evidence="4">Zinc finger CCHC domain-containing protein 10</fullName>
    </recommendedName>
</protein>
<feature type="compositionally biased region" description="Basic and acidic residues" evidence="1">
    <location>
        <begin position="55"/>
        <end position="83"/>
    </location>
</feature>
<dbReference type="SUPFAM" id="SSF57756">
    <property type="entry name" value="Retrovirus zinc finger-like domains"/>
    <property type="match status" value="1"/>
</dbReference>
<dbReference type="InterPro" id="IPR036875">
    <property type="entry name" value="Znf_CCHC_sf"/>
</dbReference>
<organism evidence="2 3">
    <name type="scientific">Mucor saturninus</name>
    <dbReference type="NCBI Taxonomy" id="64648"/>
    <lineage>
        <taxon>Eukaryota</taxon>
        <taxon>Fungi</taxon>
        <taxon>Fungi incertae sedis</taxon>
        <taxon>Mucoromycota</taxon>
        <taxon>Mucoromycotina</taxon>
        <taxon>Mucoromycetes</taxon>
        <taxon>Mucorales</taxon>
        <taxon>Mucorineae</taxon>
        <taxon>Mucoraceae</taxon>
        <taxon>Mucor</taxon>
    </lineage>
</organism>
<dbReference type="OrthoDB" id="437973at2759"/>
<dbReference type="GO" id="GO:0003676">
    <property type="term" value="F:nucleic acid binding"/>
    <property type="evidence" value="ECO:0007669"/>
    <property type="project" value="InterPro"/>
</dbReference>
<evidence type="ECO:0000313" key="3">
    <source>
        <dbReference type="Proteomes" id="UP000603453"/>
    </source>
</evidence>
<dbReference type="PANTHER" id="PTHR13491">
    <property type="entry name" value="ZCCHC10 PROTEIN"/>
    <property type="match status" value="1"/>
</dbReference>
<feature type="compositionally biased region" description="Low complexity" evidence="1">
    <location>
        <begin position="92"/>
        <end position="139"/>
    </location>
</feature>
<name>A0A8H7QQ19_9FUNG</name>
<accession>A0A8H7QQ19</accession>
<feature type="compositionally biased region" description="Basic and acidic residues" evidence="1">
    <location>
        <begin position="167"/>
        <end position="184"/>
    </location>
</feature>
<evidence type="ECO:0008006" key="4">
    <source>
        <dbReference type="Google" id="ProtNLM"/>
    </source>
</evidence>
<evidence type="ECO:0000256" key="1">
    <source>
        <dbReference type="SAM" id="MobiDB-lite"/>
    </source>
</evidence>
<feature type="compositionally biased region" description="Low complexity" evidence="1">
    <location>
        <begin position="153"/>
        <end position="166"/>
    </location>
</feature>
<proteinExistence type="predicted"/>
<dbReference type="PANTHER" id="PTHR13491:SF0">
    <property type="entry name" value="ZINC FINGER CCHC DOMAIN-CONTAINING PROTEIN 10"/>
    <property type="match status" value="1"/>
</dbReference>
<dbReference type="InterPro" id="IPR039715">
    <property type="entry name" value="ZCCHC10"/>
</dbReference>
<gene>
    <name evidence="2" type="ORF">INT47_009604</name>
</gene>
<dbReference type="Pfam" id="PF13917">
    <property type="entry name" value="zf-CCHC_3"/>
    <property type="match status" value="1"/>
</dbReference>
<dbReference type="GO" id="GO:0008270">
    <property type="term" value="F:zinc ion binding"/>
    <property type="evidence" value="ECO:0007669"/>
    <property type="project" value="InterPro"/>
</dbReference>